<dbReference type="AlphaFoldDB" id="A0A2L2TCV3"/>
<keyword evidence="2" id="KW-1185">Reference proteome</keyword>
<reference evidence="2" key="1">
    <citation type="submission" date="2014-10" db="EMBL/GenBank/DDBJ databases">
        <authorList>
            <person name="King R."/>
        </authorList>
    </citation>
    <scope>NUCLEOTIDE SEQUENCE [LARGE SCALE GENOMIC DNA]</scope>
    <source>
        <strain evidence="2">A3/5</strain>
    </source>
</reference>
<dbReference type="Proteomes" id="UP000245910">
    <property type="component" value="Chromosome III"/>
</dbReference>
<protein>
    <submittedName>
        <fullName evidence="1">Uncharacterized protein</fullName>
    </submittedName>
</protein>
<evidence type="ECO:0000313" key="1">
    <source>
        <dbReference type="EMBL" id="CEI68814.1"/>
    </source>
</evidence>
<sequence>MPLTARDRIIMEAGHFPNAVKLAGSILNFPYAEGRHVLFWRSLRNVQRATSRLIKLTSLTTRVLYGQSLQSVARSMDYPIWSDQVHTVPCVEIEAAGTELGVEVVVGERGV</sequence>
<accession>A0A2L2TCV3</accession>
<name>A0A2L2TCV3_9HYPO</name>
<evidence type="ECO:0000313" key="2">
    <source>
        <dbReference type="Proteomes" id="UP000245910"/>
    </source>
</evidence>
<organism evidence="1 2">
    <name type="scientific">Fusarium venenatum</name>
    <dbReference type="NCBI Taxonomy" id="56646"/>
    <lineage>
        <taxon>Eukaryota</taxon>
        <taxon>Fungi</taxon>
        <taxon>Dikarya</taxon>
        <taxon>Ascomycota</taxon>
        <taxon>Pezizomycotina</taxon>
        <taxon>Sordariomycetes</taxon>
        <taxon>Hypocreomycetidae</taxon>
        <taxon>Hypocreales</taxon>
        <taxon>Nectriaceae</taxon>
        <taxon>Fusarium</taxon>
    </lineage>
</organism>
<dbReference type="EMBL" id="LN649231">
    <property type="protein sequence ID" value="CEI68814.1"/>
    <property type="molecule type" value="Genomic_DNA"/>
</dbReference>
<proteinExistence type="predicted"/>